<dbReference type="HAMAP" id="MF_03048">
    <property type="entry name" value="Urm1"/>
    <property type="match status" value="1"/>
</dbReference>
<dbReference type="GO" id="GO:0002098">
    <property type="term" value="P:tRNA wobble uridine modification"/>
    <property type="evidence" value="ECO:0007669"/>
    <property type="project" value="UniProtKB-UniRule"/>
</dbReference>
<comment type="similarity">
    <text evidence="5 6">Belongs to the URM1 family.</text>
</comment>
<dbReference type="Gene3D" id="3.10.20.30">
    <property type="match status" value="1"/>
</dbReference>
<gene>
    <name evidence="5" type="primary">URM1</name>
    <name evidence="7" type="ORF">GSTUAT00004693001</name>
</gene>
<keyword evidence="3 5" id="KW-0819">tRNA processing</keyword>
<keyword evidence="4 5" id="KW-0833">Ubl conjugation pathway</keyword>
<comment type="PTM">
    <text evidence="5">C-terminal thiocarboxylation occurs in 2 steps, it is first acyl-adenylated (-COAMP) via the hesA/moeB/thiF part of UBA4, then thiocarboxylated (-COSH) via the rhodanese domain of UBA4.</text>
</comment>
<evidence type="ECO:0000256" key="1">
    <source>
        <dbReference type="ARBA" id="ARBA00022490"/>
    </source>
</evidence>
<dbReference type="GO" id="GO:0032447">
    <property type="term" value="P:protein urmylation"/>
    <property type="evidence" value="ECO:0007669"/>
    <property type="project" value="UniProtKB-UniRule"/>
</dbReference>
<dbReference type="InterPro" id="IPR016155">
    <property type="entry name" value="Mopterin_synth/thiamin_S_b"/>
</dbReference>
<keyword evidence="2 5" id="KW-1017">Isopeptide bond</keyword>
<dbReference type="CDD" id="cd01764">
    <property type="entry name" value="Ubl_Urm1"/>
    <property type="match status" value="1"/>
</dbReference>
<feature type="cross-link" description="Glycyl lysine isopeptide (Gly-Lys) (interchain with K-? in acceptor proteins)" evidence="5">
    <location>
        <position position="117"/>
    </location>
</feature>
<comment type="function">
    <text evidence="5">Acts as a sulfur carrier required for 2-thiolation of mcm(5)S(2)U at tRNA wobble positions of cytosolic tRNA(Lys), tRNA(Glu) and tRNA(Gln). Serves as sulfur donor in tRNA 2-thiolation reaction by being thiocarboxylated (-COSH) at its C-terminus by the MOCS3 homolog UBA4. The sulfur is then transferred to tRNA to form 2-thiolation of mcm(5)S(2)U. Prior mcm(5) tRNA modification by the elongator complex is required for 2-thiolation. Also acts as a ubiquitin-like protein (UBL) that is covalently conjugated via an isopeptide bond to lysine residues of target proteins such as AHP1. The thiocarboxylated form serves as substrate for conjugation and oxidative stress specifically induces the formation of UBL-protein conjugates.</text>
</comment>
<evidence type="ECO:0000313" key="8">
    <source>
        <dbReference type="Proteomes" id="UP001412239"/>
    </source>
</evidence>
<dbReference type="GO" id="GO:0034227">
    <property type="term" value="P:tRNA thio-modification"/>
    <property type="evidence" value="ECO:0007669"/>
    <property type="project" value="UniProtKB-UniRule"/>
</dbReference>
<sequence>MGEQHDSSPNGVHSKPVTLDVEFSGGLETLFSSQRSHRIQIPAKDDSEQPANLGFLVRYLCENLMKDKRKELFVLEDRIRPGILVLINDVDWELEGEEEYLVQDDDTILFVSTLHGG</sequence>
<dbReference type="InterPro" id="IPR015221">
    <property type="entry name" value="Urm1"/>
</dbReference>
<dbReference type="Pfam" id="PF09138">
    <property type="entry name" value="Urm1"/>
    <property type="match status" value="1"/>
</dbReference>
<dbReference type="PIRSF" id="PIRSF037379">
    <property type="entry name" value="Ubiquitin-related_modifier_1"/>
    <property type="match status" value="1"/>
</dbReference>
<proteinExistence type="inferred from homology"/>
<evidence type="ECO:0000313" key="7">
    <source>
        <dbReference type="EMBL" id="CUS11194.1"/>
    </source>
</evidence>
<dbReference type="PANTHER" id="PTHR14986">
    <property type="entry name" value="RURM1 PROTEIN"/>
    <property type="match status" value="1"/>
</dbReference>
<organism evidence="7 8">
    <name type="scientific">Tuber aestivum</name>
    <name type="common">summer truffle</name>
    <dbReference type="NCBI Taxonomy" id="59557"/>
    <lineage>
        <taxon>Eukaryota</taxon>
        <taxon>Fungi</taxon>
        <taxon>Dikarya</taxon>
        <taxon>Ascomycota</taxon>
        <taxon>Pezizomycotina</taxon>
        <taxon>Pezizomycetes</taxon>
        <taxon>Pezizales</taxon>
        <taxon>Tuberaceae</taxon>
        <taxon>Tuber</taxon>
    </lineage>
</organism>
<accession>A0A292PVM7</accession>
<evidence type="ECO:0000256" key="2">
    <source>
        <dbReference type="ARBA" id="ARBA00022499"/>
    </source>
</evidence>
<dbReference type="Proteomes" id="UP001412239">
    <property type="component" value="Unassembled WGS sequence"/>
</dbReference>
<dbReference type="AlphaFoldDB" id="A0A292PVM7"/>
<reference evidence="7" key="1">
    <citation type="submission" date="2015-10" db="EMBL/GenBank/DDBJ databases">
        <authorList>
            <person name="Regsiter A."/>
            <person name="william w."/>
        </authorList>
    </citation>
    <scope>NUCLEOTIDE SEQUENCE</scope>
    <source>
        <strain evidence="7">Montdore</strain>
    </source>
</reference>
<dbReference type="EMBL" id="LN891028">
    <property type="protein sequence ID" value="CUS11194.1"/>
    <property type="molecule type" value="Genomic_DNA"/>
</dbReference>
<comment type="subcellular location">
    <subcellularLocation>
        <location evidence="5 6">Cytoplasm</location>
    </subcellularLocation>
</comment>
<protein>
    <recommendedName>
        <fullName evidence="5 6">Ubiquitin-related modifier 1</fullName>
    </recommendedName>
</protein>
<comment type="pathway">
    <text evidence="5 6">tRNA modification; 5-methoxycarbonylmethyl-2-thiouridine-tRNA biosynthesis.</text>
</comment>
<keyword evidence="1 5" id="KW-0963">Cytoplasm</keyword>
<keyword evidence="8" id="KW-1185">Reference proteome</keyword>
<name>A0A292PVM7_9PEZI</name>
<feature type="modified residue" description="1-thioglycine" evidence="5">
    <location>
        <position position="117"/>
    </location>
</feature>
<dbReference type="InterPro" id="IPR012675">
    <property type="entry name" value="Beta-grasp_dom_sf"/>
</dbReference>
<evidence type="ECO:0000256" key="6">
    <source>
        <dbReference type="RuleBase" id="RU361182"/>
    </source>
</evidence>
<dbReference type="GO" id="GO:0005829">
    <property type="term" value="C:cytosol"/>
    <property type="evidence" value="ECO:0007669"/>
    <property type="project" value="UniProtKB-UniRule"/>
</dbReference>
<dbReference type="UniPathway" id="UPA00988"/>
<evidence type="ECO:0000256" key="5">
    <source>
        <dbReference type="HAMAP-Rule" id="MF_03048"/>
    </source>
</evidence>
<dbReference type="SUPFAM" id="SSF54285">
    <property type="entry name" value="MoaD/ThiS"/>
    <property type="match status" value="1"/>
</dbReference>
<evidence type="ECO:0000256" key="3">
    <source>
        <dbReference type="ARBA" id="ARBA00022694"/>
    </source>
</evidence>
<evidence type="ECO:0000256" key="4">
    <source>
        <dbReference type="ARBA" id="ARBA00022786"/>
    </source>
</evidence>